<gene>
    <name evidence="5" type="ORF">VE25_06785</name>
</gene>
<evidence type="ECO:0000259" key="4">
    <source>
        <dbReference type="SMART" id="SM00895"/>
    </source>
</evidence>
<dbReference type="PATRIC" id="fig|443610.3.peg.3911"/>
<evidence type="ECO:0000313" key="5">
    <source>
        <dbReference type="EMBL" id="KKB12612.1"/>
    </source>
</evidence>
<evidence type="ECO:0000256" key="3">
    <source>
        <dbReference type="ARBA" id="ARBA00023163"/>
    </source>
</evidence>
<dbReference type="GO" id="GO:0003677">
    <property type="term" value="F:DNA binding"/>
    <property type="evidence" value="ECO:0007669"/>
    <property type="project" value="UniProtKB-KW"/>
</dbReference>
<accession>A0A0F5FWR9</accession>
<dbReference type="AlphaFoldDB" id="A0A0F5FWR9"/>
<evidence type="ECO:0000313" key="6">
    <source>
        <dbReference type="Proteomes" id="UP000033632"/>
    </source>
</evidence>
<dbReference type="SMART" id="SM00895">
    <property type="entry name" value="FCD"/>
    <property type="match status" value="1"/>
</dbReference>
<dbReference type="STRING" id="443610.VE25_06785"/>
<proteinExistence type="predicted"/>
<sequence>MIAISSFDVQSGKSCFEFRMGIEGEAAAAAARKRSTADLIILRDIIRQMEGLQHNGQPGLNEDFAFHLGVARASHNDYYVSVLQSLKATIFEGMLYARTTSGLKTVEKVAAINEQHRLVLDAIVEQDADAARAAMRGHLLRCRISTNHWHLA</sequence>
<dbReference type="Pfam" id="PF07729">
    <property type="entry name" value="FCD"/>
    <property type="match status" value="1"/>
</dbReference>
<comment type="caution">
    <text evidence="5">The sequence shown here is derived from an EMBL/GenBank/DDBJ whole genome shotgun (WGS) entry which is preliminary data.</text>
</comment>
<feature type="domain" description="GntR C-terminal" evidence="4">
    <location>
        <begin position="14"/>
        <end position="141"/>
    </location>
</feature>
<organism evidence="5 6">
    <name type="scientific">Devosia geojensis</name>
    <dbReference type="NCBI Taxonomy" id="443610"/>
    <lineage>
        <taxon>Bacteria</taxon>
        <taxon>Pseudomonadati</taxon>
        <taxon>Pseudomonadota</taxon>
        <taxon>Alphaproteobacteria</taxon>
        <taxon>Hyphomicrobiales</taxon>
        <taxon>Devosiaceae</taxon>
        <taxon>Devosia</taxon>
    </lineage>
</organism>
<evidence type="ECO:0000256" key="1">
    <source>
        <dbReference type="ARBA" id="ARBA00023015"/>
    </source>
</evidence>
<keyword evidence="2" id="KW-0238">DNA-binding</keyword>
<dbReference type="EMBL" id="JZEX01000061">
    <property type="protein sequence ID" value="KKB12612.1"/>
    <property type="molecule type" value="Genomic_DNA"/>
</dbReference>
<evidence type="ECO:0000256" key="2">
    <source>
        <dbReference type="ARBA" id="ARBA00023125"/>
    </source>
</evidence>
<dbReference type="InterPro" id="IPR011711">
    <property type="entry name" value="GntR_C"/>
</dbReference>
<reference evidence="5 6" key="1">
    <citation type="submission" date="2015-03" db="EMBL/GenBank/DDBJ databases">
        <authorList>
            <person name="Hassan Y.I."/>
            <person name="Lepp D."/>
            <person name="Li X.-Z."/>
            <person name="Zhou T."/>
        </authorList>
    </citation>
    <scope>NUCLEOTIDE SEQUENCE [LARGE SCALE GENOMIC DNA]</scope>
    <source>
        <strain evidence="5 6">BD-c194</strain>
    </source>
</reference>
<dbReference type="Proteomes" id="UP000033632">
    <property type="component" value="Unassembled WGS sequence"/>
</dbReference>
<name>A0A0F5FWR9_9HYPH</name>
<dbReference type="RefSeq" id="WP_046107821.1">
    <property type="nucleotide sequence ID" value="NZ_JZEX01000061.1"/>
</dbReference>
<dbReference type="SUPFAM" id="SSF48008">
    <property type="entry name" value="GntR ligand-binding domain-like"/>
    <property type="match status" value="1"/>
</dbReference>
<dbReference type="PANTHER" id="PTHR43537:SF5">
    <property type="entry name" value="UXU OPERON TRANSCRIPTIONAL REGULATOR"/>
    <property type="match status" value="1"/>
</dbReference>
<keyword evidence="3" id="KW-0804">Transcription</keyword>
<keyword evidence="6" id="KW-1185">Reference proteome</keyword>
<keyword evidence="1" id="KW-0805">Transcription regulation</keyword>
<dbReference type="InterPro" id="IPR008920">
    <property type="entry name" value="TF_FadR/GntR_C"/>
</dbReference>
<dbReference type="Gene3D" id="1.20.120.530">
    <property type="entry name" value="GntR ligand-binding domain-like"/>
    <property type="match status" value="1"/>
</dbReference>
<dbReference type="PANTHER" id="PTHR43537">
    <property type="entry name" value="TRANSCRIPTIONAL REGULATOR, GNTR FAMILY"/>
    <property type="match status" value="1"/>
</dbReference>
<protein>
    <recommendedName>
        <fullName evidence="4">GntR C-terminal domain-containing protein</fullName>
    </recommendedName>
</protein>
<dbReference type="OrthoDB" id="9028214at2"/>